<evidence type="ECO:0000313" key="3">
    <source>
        <dbReference type="Proteomes" id="UP000019184"/>
    </source>
</evidence>
<protein>
    <submittedName>
        <fullName evidence="2">Uncharacterized protein</fullName>
    </submittedName>
</protein>
<feature type="compositionally biased region" description="Polar residues" evidence="1">
    <location>
        <begin position="1"/>
        <end position="15"/>
    </location>
</feature>
<evidence type="ECO:0000256" key="1">
    <source>
        <dbReference type="SAM" id="MobiDB-lite"/>
    </source>
</evidence>
<accession>A0A7U7G9D1</accession>
<comment type="caution">
    <text evidence="2">The sequence shown here is derived from an EMBL/GenBank/DDBJ whole genome shotgun (WGS) entry which is preliminary data.</text>
</comment>
<proteinExistence type="predicted"/>
<dbReference type="Proteomes" id="UP000019184">
    <property type="component" value="Unassembled WGS sequence"/>
</dbReference>
<sequence length="70" mass="7899">MVGTNGYATPLNTRGQALLDSQQSSVRSSYYRSAAAPRRTWYQAHSPRNDALPWKDSEWLSHDECNIPTS</sequence>
<dbReference type="EMBL" id="CBTK010000070">
    <property type="protein sequence ID" value="CDH44328.1"/>
    <property type="molecule type" value="Genomic_DNA"/>
</dbReference>
<keyword evidence="3" id="KW-1185">Reference proteome</keyword>
<dbReference type="AlphaFoldDB" id="A0A7U7G9D1"/>
<name>A0A7U7G9D1_9GAMM</name>
<organism evidence="2 3">
    <name type="scientific">Candidatus Contendobacter odensis Run_B_J11</name>
    <dbReference type="NCBI Taxonomy" id="1400861"/>
    <lineage>
        <taxon>Bacteria</taxon>
        <taxon>Pseudomonadati</taxon>
        <taxon>Pseudomonadota</taxon>
        <taxon>Gammaproteobacteria</taxon>
        <taxon>Candidatus Competibacteraceae</taxon>
        <taxon>Candidatus Contendibacter</taxon>
    </lineage>
</organism>
<reference evidence="2 3" key="1">
    <citation type="journal article" date="2014" name="ISME J.">
        <title>Candidatus Competibacter-lineage genomes retrieved from metagenomes reveal functional metabolic diversity.</title>
        <authorList>
            <person name="McIlroy S.J."/>
            <person name="Albertsen M."/>
            <person name="Andresen E.K."/>
            <person name="Saunders A.M."/>
            <person name="Kristiansen R."/>
            <person name="Stokholm-Bjerregaard M."/>
            <person name="Nielsen K.L."/>
            <person name="Nielsen P.H."/>
        </authorList>
    </citation>
    <scope>NUCLEOTIDE SEQUENCE [LARGE SCALE GENOMIC DNA]</scope>
    <source>
        <strain evidence="2 3">Run_B_J11</strain>
    </source>
</reference>
<gene>
    <name evidence="2" type="ORF">BN874_1610002</name>
</gene>
<feature type="region of interest" description="Disordered" evidence="1">
    <location>
        <begin position="1"/>
        <end position="22"/>
    </location>
</feature>
<evidence type="ECO:0000313" key="2">
    <source>
        <dbReference type="EMBL" id="CDH44328.1"/>
    </source>
</evidence>